<keyword evidence="1" id="KW-0472">Membrane</keyword>
<keyword evidence="3" id="KW-1185">Reference proteome</keyword>
<feature type="transmembrane region" description="Helical" evidence="1">
    <location>
        <begin position="89"/>
        <end position="110"/>
    </location>
</feature>
<feature type="transmembrane region" description="Helical" evidence="1">
    <location>
        <begin position="57"/>
        <end position="77"/>
    </location>
</feature>
<gene>
    <name evidence="2" type="ORF">EGH21_12645</name>
</gene>
<protein>
    <recommendedName>
        <fullName evidence="4">ABC transporter permease</fullName>
    </recommendedName>
</protein>
<dbReference type="RefSeq" id="WP_220618841.1">
    <property type="nucleotide sequence ID" value="NZ_RKLR01000004.1"/>
</dbReference>
<feature type="transmembrane region" description="Helical" evidence="1">
    <location>
        <begin position="20"/>
        <end position="45"/>
    </location>
</feature>
<accession>A0AAW4PUP5</accession>
<dbReference type="EMBL" id="RKLR01000004">
    <property type="protein sequence ID" value="MBX0323879.1"/>
    <property type="molecule type" value="Genomic_DNA"/>
</dbReference>
<dbReference type="AlphaFoldDB" id="A0AAW4PUP5"/>
<evidence type="ECO:0008006" key="4">
    <source>
        <dbReference type="Google" id="ProtNLM"/>
    </source>
</evidence>
<proteinExistence type="predicted"/>
<organism evidence="2 3">
    <name type="scientific">Haloarcula rubra</name>
    <dbReference type="NCBI Taxonomy" id="2487747"/>
    <lineage>
        <taxon>Archaea</taxon>
        <taxon>Methanobacteriati</taxon>
        <taxon>Methanobacteriota</taxon>
        <taxon>Stenosarchaea group</taxon>
        <taxon>Halobacteria</taxon>
        <taxon>Halobacteriales</taxon>
        <taxon>Haloarculaceae</taxon>
        <taxon>Haloarcula</taxon>
    </lineage>
</organism>
<keyword evidence="1" id="KW-0812">Transmembrane</keyword>
<sequence length="114" mass="12089">MVEISDYIAENGVSIRWGRLLTLIFGASILAYFRGTISAFLSLVNVPLELLSGLTEFAATAVGVVYGLPAVIINRGFAAAIPYVADAGIAGYVVALMIVLATLFPIAWVVSRVR</sequence>
<evidence type="ECO:0000313" key="3">
    <source>
        <dbReference type="Proteomes" id="UP001430377"/>
    </source>
</evidence>
<reference evidence="2 3" key="1">
    <citation type="submission" date="2021-06" db="EMBL/GenBank/DDBJ databases">
        <title>Halomicroarcula sp. a new haloarchaeum isolated from saline soil.</title>
        <authorList>
            <person name="Duran-Viseras A."/>
            <person name="Sanchez-Porro C."/>
            <person name="Ventosa A."/>
        </authorList>
    </citation>
    <scope>NUCLEOTIDE SEQUENCE [LARGE SCALE GENOMIC DNA]</scope>
    <source>
        <strain evidence="2 3">F13</strain>
    </source>
</reference>
<dbReference type="Proteomes" id="UP001430377">
    <property type="component" value="Unassembled WGS sequence"/>
</dbReference>
<comment type="caution">
    <text evidence="2">The sequence shown here is derived from an EMBL/GenBank/DDBJ whole genome shotgun (WGS) entry which is preliminary data.</text>
</comment>
<name>A0AAW4PUP5_9EURY</name>
<evidence type="ECO:0000256" key="1">
    <source>
        <dbReference type="SAM" id="Phobius"/>
    </source>
</evidence>
<evidence type="ECO:0000313" key="2">
    <source>
        <dbReference type="EMBL" id="MBX0323879.1"/>
    </source>
</evidence>
<keyword evidence="1" id="KW-1133">Transmembrane helix</keyword>